<feature type="region of interest" description="Disordered" evidence="1">
    <location>
        <begin position="1"/>
        <end position="122"/>
    </location>
</feature>
<feature type="compositionally biased region" description="Low complexity" evidence="1">
    <location>
        <begin position="240"/>
        <end position="250"/>
    </location>
</feature>
<name>K8FDG0_9CHLO</name>
<feature type="compositionally biased region" description="Basic and acidic residues" evidence="1">
    <location>
        <begin position="1"/>
        <end position="10"/>
    </location>
</feature>
<proteinExistence type="predicted"/>
<accession>K8FDG0</accession>
<feature type="compositionally biased region" description="Gly residues" evidence="1">
    <location>
        <begin position="649"/>
        <end position="658"/>
    </location>
</feature>
<feature type="compositionally biased region" description="Acidic residues" evidence="1">
    <location>
        <begin position="87"/>
        <end position="116"/>
    </location>
</feature>
<feature type="region of interest" description="Disordered" evidence="1">
    <location>
        <begin position="496"/>
        <end position="578"/>
    </location>
</feature>
<feature type="compositionally biased region" description="Basic and acidic residues" evidence="1">
    <location>
        <begin position="210"/>
        <end position="225"/>
    </location>
</feature>
<feature type="compositionally biased region" description="Basic and acidic residues" evidence="1">
    <location>
        <begin position="556"/>
        <end position="568"/>
    </location>
</feature>
<dbReference type="RefSeq" id="XP_007508344.1">
    <property type="nucleotide sequence ID" value="XM_007508282.1"/>
</dbReference>
<reference evidence="3 4" key="1">
    <citation type="submission" date="2011-10" db="EMBL/GenBank/DDBJ databases">
        <authorList>
            <person name="Genoscope - CEA"/>
        </authorList>
    </citation>
    <scope>NUCLEOTIDE SEQUENCE [LARGE SCALE GENOMIC DNA]</scope>
    <source>
        <strain evidence="3 4">RCC 1105</strain>
    </source>
</reference>
<sequence length="821" mass="91967">MPRFLREGKSAHPLYSGFASSTSQKQDEEQSLLLTSSSSAASRNSDISRTEKNKNTNNNGRRRRGQRGAFSFQTIPENEAILKRDKEEDEGDYYYDDTDEEEDYEDYDYEDEEEEEAKYRRNNGVSHNSSKVYVRNLFIVAFMMMMCTLATCVGIASAYRPSRTGMVGRRDVHPNKNVHVVAESFSDVKESKMVIDEYIEKKKEKMMREKEMLEKMSESDGERETPASGAAIETNDAKSSDSSSPSSSSSEKGRESRSRKSASRKNSKKMKAGKQEREEQSSTEEAEAKTTTIVENITPKTLLETVRDVKHVHEAEKKVKENGGSLIDVVAEIQEKEEESDGSVNSSSSSSSKAESEGEGERGGEEENLNDDDTDDTEETTTATTAVVPGSVAVLGPQTNVKNSIESIELISNATSQNAQSWGIEDGEEKNDDEENPEEEETTTTKRKVKTKLRSSSKNKKEKHWSPSNSTEKTKTLYTFPLLDERIISHLIRAKEREHTHTHMRIPGPAGELHARRAAALREQEQRDDKNLKNIIQNEQHQRRRGDEEEGEEGEEDKKEIDHRRLPKNEASTASKNRAKRALWKKLLEYDPASKNKKNKDDDDSLFEQKQYQTIQWLKNGGWRSGRLSKGRFIVEKAKKIKRKSGMRVFGGGGGKGGDQNQTRASSSSSSSSLKVFDGSLLVSDENGDTMTATCDGETLQMLLNHKNDAKKRKTRVGVIVRDVAVLNASATEQHLVLKRKSLVEIFFQEEEEEEEEKEGSRGKENAGTVSIDVGRVEKAAPHSQVPQPKAVSAFALQAMKLMEKRKAKAAAKAAEGTKSQ</sequence>
<feature type="compositionally biased region" description="Polar residues" evidence="1">
    <location>
        <begin position="412"/>
        <end position="421"/>
    </location>
</feature>
<evidence type="ECO:0000313" key="3">
    <source>
        <dbReference type="EMBL" id="CCO20448.1"/>
    </source>
</evidence>
<feature type="compositionally biased region" description="Low complexity" evidence="1">
    <location>
        <begin position="31"/>
        <end position="42"/>
    </location>
</feature>
<protein>
    <submittedName>
        <fullName evidence="3">Uncharacterized protein</fullName>
    </submittedName>
</protein>
<keyword evidence="2" id="KW-0472">Membrane</keyword>
<feature type="region of interest" description="Disordered" evidence="1">
    <location>
        <begin position="412"/>
        <end position="480"/>
    </location>
</feature>
<feature type="compositionally biased region" description="Basic residues" evidence="1">
    <location>
        <begin position="259"/>
        <end position="272"/>
    </location>
</feature>
<dbReference type="Proteomes" id="UP000198341">
    <property type="component" value="Chromosome 17"/>
</dbReference>
<keyword evidence="2" id="KW-1133">Transmembrane helix</keyword>
<feature type="compositionally biased region" description="Low complexity" evidence="1">
    <location>
        <begin position="380"/>
        <end position="391"/>
    </location>
</feature>
<feature type="compositionally biased region" description="Basic residues" evidence="1">
    <location>
        <begin position="445"/>
        <end position="463"/>
    </location>
</feature>
<dbReference type="KEGG" id="bpg:Bathy17g00230"/>
<feature type="compositionally biased region" description="Basic and acidic residues" evidence="1">
    <location>
        <begin position="520"/>
        <end position="532"/>
    </location>
</feature>
<feature type="compositionally biased region" description="Basic and acidic residues" evidence="1">
    <location>
        <begin position="354"/>
        <end position="365"/>
    </location>
</feature>
<feature type="region of interest" description="Disordered" evidence="1">
    <location>
        <begin position="210"/>
        <end position="304"/>
    </location>
</feature>
<feature type="compositionally biased region" description="Acidic residues" evidence="1">
    <location>
        <begin position="425"/>
        <end position="442"/>
    </location>
</feature>
<dbReference type="GeneID" id="19010954"/>
<feature type="compositionally biased region" description="Low complexity" evidence="1">
    <location>
        <begin position="342"/>
        <end position="353"/>
    </location>
</feature>
<organism evidence="3 4">
    <name type="scientific">Bathycoccus prasinos</name>
    <dbReference type="NCBI Taxonomy" id="41875"/>
    <lineage>
        <taxon>Eukaryota</taxon>
        <taxon>Viridiplantae</taxon>
        <taxon>Chlorophyta</taxon>
        <taxon>Mamiellophyceae</taxon>
        <taxon>Mamiellales</taxon>
        <taxon>Bathycoccaceae</taxon>
        <taxon>Bathycoccus</taxon>
    </lineage>
</organism>
<evidence type="ECO:0000256" key="1">
    <source>
        <dbReference type="SAM" id="MobiDB-lite"/>
    </source>
</evidence>
<feature type="compositionally biased region" description="Acidic residues" evidence="1">
    <location>
        <begin position="366"/>
        <end position="379"/>
    </location>
</feature>
<feature type="region of interest" description="Disordered" evidence="1">
    <location>
        <begin position="316"/>
        <end position="400"/>
    </location>
</feature>
<keyword evidence="4" id="KW-1185">Reference proteome</keyword>
<dbReference type="EMBL" id="FO082262">
    <property type="protein sequence ID" value="CCO20448.1"/>
    <property type="molecule type" value="Genomic_DNA"/>
</dbReference>
<gene>
    <name evidence="3" type="ordered locus">Bathy17g00230</name>
</gene>
<dbReference type="AlphaFoldDB" id="K8FDG0"/>
<feature type="transmembrane region" description="Helical" evidence="2">
    <location>
        <begin position="137"/>
        <end position="159"/>
    </location>
</feature>
<evidence type="ECO:0000313" key="4">
    <source>
        <dbReference type="Proteomes" id="UP000198341"/>
    </source>
</evidence>
<feature type="region of interest" description="Disordered" evidence="1">
    <location>
        <begin position="751"/>
        <end position="789"/>
    </location>
</feature>
<keyword evidence="2" id="KW-0812">Transmembrane</keyword>
<evidence type="ECO:0000256" key="2">
    <source>
        <dbReference type="SAM" id="Phobius"/>
    </source>
</evidence>
<feature type="region of interest" description="Disordered" evidence="1">
    <location>
        <begin position="646"/>
        <end position="673"/>
    </location>
</feature>